<evidence type="ECO:0008006" key="4">
    <source>
        <dbReference type="Google" id="ProtNLM"/>
    </source>
</evidence>
<dbReference type="VEuPathDB" id="ToxoDB:CSUI_009759"/>
<sequence length="105" mass="12527">MKTVLFLFSQNKPLLSLQTYFLSLSLSLLCAYPFSLIKSLRLPLKRAFSYVSPKLLSRIRKKERKKVDRFLLSFHGCCVRRSKVEKKKKKKKKREKRARLLLFFS</sequence>
<keyword evidence="3" id="KW-1185">Reference proteome</keyword>
<evidence type="ECO:0000256" key="1">
    <source>
        <dbReference type="SAM" id="Phobius"/>
    </source>
</evidence>
<keyword evidence="1" id="KW-1133">Transmembrane helix</keyword>
<proteinExistence type="predicted"/>
<evidence type="ECO:0000313" key="3">
    <source>
        <dbReference type="Proteomes" id="UP000221165"/>
    </source>
</evidence>
<comment type="caution">
    <text evidence="2">The sequence shown here is derived from an EMBL/GenBank/DDBJ whole genome shotgun (WGS) entry which is preliminary data.</text>
</comment>
<reference evidence="2 3" key="1">
    <citation type="journal article" date="2017" name="Int. J. Parasitol.">
        <title>The genome of the protozoan parasite Cystoisospora suis and a reverse vaccinology approach to identify vaccine candidates.</title>
        <authorList>
            <person name="Palmieri N."/>
            <person name="Shrestha A."/>
            <person name="Ruttkowski B."/>
            <person name="Beck T."/>
            <person name="Vogl C."/>
            <person name="Tomley F."/>
            <person name="Blake D.P."/>
            <person name="Joachim A."/>
        </authorList>
    </citation>
    <scope>NUCLEOTIDE SEQUENCE [LARGE SCALE GENOMIC DNA]</scope>
    <source>
        <strain evidence="2 3">Wien I</strain>
    </source>
</reference>
<gene>
    <name evidence="2" type="ORF">CSUI_009759</name>
</gene>
<organism evidence="2 3">
    <name type="scientific">Cystoisospora suis</name>
    <dbReference type="NCBI Taxonomy" id="483139"/>
    <lineage>
        <taxon>Eukaryota</taxon>
        <taxon>Sar</taxon>
        <taxon>Alveolata</taxon>
        <taxon>Apicomplexa</taxon>
        <taxon>Conoidasida</taxon>
        <taxon>Coccidia</taxon>
        <taxon>Eucoccidiorida</taxon>
        <taxon>Eimeriorina</taxon>
        <taxon>Sarcocystidae</taxon>
        <taxon>Cystoisospora</taxon>
    </lineage>
</organism>
<accession>A0A2C6KIW1</accession>
<feature type="transmembrane region" description="Helical" evidence="1">
    <location>
        <begin position="20"/>
        <end position="37"/>
    </location>
</feature>
<dbReference type="AlphaFoldDB" id="A0A2C6KIW1"/>
<evidence type="ECO:0000313" key="2">
    <source>
        <dbReference type="EMBL" id="PHJ16425.1"/>
    </source>
</evidence>
<dbReference type="GeneID" id="94433079"/>
<name>A0A2C6KIW1_9APIC</name>
<keyword evidence="1" id="KW-0472">Membrane</keyword>
<dbReference type="RefSeq" id="XP_067918154.1">
    <property type="nucleotide sequence ID" value="XM_068069868.1"/>
</dbReference>
<dbReference type="EMBL" id="MIGC01005987">
    <property type="protein sequence ID" value="PHJ16425.1"/>
    <property type="molecule type" value="Genomic_DNA"/>
</dbReference>
<keyword evidence="1" id="KW-0812">Transmembrane</keyword>
<protein>
    <recommendedName>
        <fullName evidence="4">Transmembrane protein</fullName>
    </recommendedName>
</protein>
<dbReference type="Proteomes" id="UP000221165">
    <property type="component" value="Unassembled WGS sequence"/>
</dbReference>